<keyword evidence="5" id="KW-0418">Kinase</keyword>
<name>A0A7X5BUT2_9BACT</name>
<dbReference type="PANTHER" id="PTHR43304:SF1">
    <property type="entry name" value="PAC DOMAIN-CONTAINING PROTEIN"/>
    <property type="match status" value="1"/>
</dbReference>
<dbReference type="InterPro" id="IPR013656">
    <property type="entry name" value="PAS_4"/>
</dbReference>
<dbReference type="GO" id="GO:0004673">
    <property type="term" value="F:protein histidine kinase activity"/>
    <property type="evidence" value="ECO:0007669"/>
    <property type="project" value="UniProtKB-EC"/>
</dbReference>
<dbReference type="Gene3D" id="3.30.450.20">
    <property type="entry name" value="PAS domain"/>
    <property type="match status" value="2"/>
</dbReference>
<reference evidence="8 9" key="1">
    <citation type="submission" date="2020-01" db="EMBL/GenBank/DDBJ databases">
        <title>The draft genome sequence of Corallococcus exiguus DSM 14696.</title>
        <authorList>
            <person name="Zhang X."/>
            <person name="Zhu H."/>
        </authorList>
    </citation>
    <scope>NUCLEOTIDE SEQUENCE [LARGE SCALE GENOMIC DNA]</scope>
    <source>
        <strain evidence="8 9">DSM 14696</strain>
    </source>
</reference>
<evidence type="ECO:0000259" key="6">
    <source>
        <dbReference type="PROSITE" id="PS50112"/>
    </source>
</evidence>
<dbReference type="Gene3D" id="2.10.70.100">
    <property type="match status" value="1"/>
</dbReference>
<evidence type="ECO:0000256" key="2">
    <source>
        <dbReference type="ARBA" id="ARBA00012438"/>
    </source>
</evidence>
<evidence type="ECO:0000313" key="9">
    <source>
        <dbReference type="Proteomes" id="UP000537825"/>
    </source>
</evidence>
<evidence type="ECO:0000313" key="8">
    <source>
        <dbReference type="EMBL" id="NBC44685.1"/>
    </source>
</evidence>
<evidence type="ECO:0000256" key="4">
    <source>
        <dbReference type="ARBA" id="ARBA00022679"/>
    </source>
</evidence>
<dbReference type="PANTHER" id="PTHR43304">
    <property type="entry name" value="PHYTOCHROME-LIKE PROTEIN CPH1"/>
    <property type="match status" value="1"/>
</dbReference>
<dbReference type="EC" id="2.7.13.3" evidence="2"/>
<dbReference type="Pfam" id="PF08447">
    <property type="entry name" value="PAS_3"/>
    <property type="match status" value="1"/>
</dbReference>
<organism evidence="8 9">
    <name type="scientific">Corallococcus exiguus</name>
    <dbReference type="NCBI Taxonomy" id="83462"/>
    <lineage>
        <taxon>Bacteria</taxon>
        <taxon>Pseudomonadati</taxon>
        <taxon>Myxococcota</taxon>
        <taxon>Myxococcia</taxon>
        <taxon>Myxococcales</taxon>
        <taxon>Cystobacterineae</taxon>
        <taxon>Myxococcaceae</taxon>
        <taxon>Corallococcus</taxon>
    </lineage>
</organism>
<dbReference type="AlphaFoldDB" id="A0A7X5BUT2"/>
<dbReference type="PROSITE" id="PS50112">
    <property type="entry name" value="PAS"/>
    <property type="match status" value="1"/>
</dbReference>
<sequence>MAARMREKDWAATPLGPVEGWPVSLRTLVKTLLHSLHPMVLMWGPQLLQLYNDAFMPSFGRGKHPEALGMSAHEVWPEAWPIIGQQLEDAMREGRPSWNEDQLVPIFRNGRVENVYWTYSYSPAFGDDGKVHGTLVVCTETTSRVLGEQALQRSQERLRRVVEASGAGTWELDVRRGQMQVDERMAQLFGLPEPGMFSLERVLDRVHLDERAALREGIAATLAGRTQGLYVVEHRVVEAQGHPTRWIEVRGQVTFDAEGRALQFVGTALDISDRKQAEADSLHARQELQGLLTSLGGGTTSG</sequence>
<dbReference type="Proteomes" id="UP000537825">
    <property type="component" value="Unassembled WGS sequence"/>
</dbReference>
<dbReference type="EMBL" id="JAAAPK010000011">
    <property type="protein sequence ID" value="NBC44685.1"/>
    <property type="molecule type" value="Genomic_DNA"/>
</dbReference>
<comment type="catalytic activity">
    <reaction evidence="1">
        <text>ATP + protein L-histidine = ADP + protein N-phospho-L-histidine.</text>
        <dbReference type="EC" id="2.7.13.3"/>
    </reaction>
</comment>
<dbReference type="Pfam" id="PF08448">
    <property type="entry name" value="PAS_4"/>
    <property type="match status" value="1"/>
</dbReference>
<keyword evidence="4" id="KW-0808">Transferase</keyword>
<dbReference type="SMART" id="SM00091">
    <property type="entry name" value="PAS"/>
    <property type="match status" value="2"/>
</dbReference>
<evidence type="ECO:0000256" key="1">
    <source>
        <dbReference type="ARBA" id="ARBA00000085"/>
    </source>
</evidence>
<proteinExistence type="predicted"/>
<dbReference type="SUPFAM" id="SSF55785">
    <property type="entry name" value="PYP-like sensor domain (PAS domain)"/>
    <property type="match status" value="2"/>
</dbReference>
<feature type="domain" description="PAC" evidence="7">
    <location>
        <begin position="230"/>
        <end position="283"/>
    </location>
</feature>
<keyword evidence="9" id="KW-1185">Reference proteome</keyword>
<evidence type="ECO:0000259" key="7">
    <source>
        <dbReference type="PROSITE" id="PS50113"/>
    </source>
</evidence>
<protein>
    <recommendedName>
        <fullName evidence="2">histidine kinase</fullName>
        <ecNumber evidence="2">2.7.13.3</ecNumber>
    </recommendedName>
</protein>
<dbReference type="InterPro" id="IPR000700">
    <property type="entry name" value="PAS-assoc_C"/>
</dbReference>
<dbReference type="CDD" id="cd00130">
    <property type="entry name" value="PAS"/>
    <property type="match status" value="1"/>
</dbReference>
<dbReference type="InterPro" id="IPR052162">
    <property type="entry name" value="Sensor_kinase/Photoreceptor"/>
</dbReference>
<dbReference type="InterPro" id="IPR013655">
    <property type="entry name" value="PAS_fold_3"/>
</dbReference>
<evidence type="ECO:0000256" key="5">
    <source>
        <dbReference type="ARBA" id="ARBA00022777"/>
    </source>
</evidence>
<accession>A0A7X5BUT2</accession>
<dbReference type="PROSITE" id="PS50113">
    <property type="entry name" value="PAC"/>
    <property type="match status" value="1"/>
</dbReference>
<dbReference type="NCBIfam" id="TIGR00229">
    <property type="entry name" value="sensory_box"/>
    <property type="match status" value="1"/>
</dbReference>
<feature type="domain" description="PAS" evidence="6">
    <location>
        <begin position="154"/>
        <end position="225"/>
    </location>
</feature>
<dbReference type="InterPro" id="IPR035965">
    <property type="entry name" value="PAS-like_dom_sf"/>
</dbReference>
<comment type="caution">
    <text evidence="8">The sequence shown here is derived from an EMBL/GenBank/DDBJ whole genome shotgun (WGS) entry which is preliminary data.</text>
</comment>
<keyword evidence="3" id="KW-0597">Phosphoprotein</keyword>
<dbReference type="InterPro" id="IPR000014">
    <property type="entry name" value="PAS"/>
</dbReference>
<evidence type="ECO:0000256" key="3">
    <source>
        <dbReference type="ARBA" id="ARBA00022553"/>
    </source>
</evidence>
<gene>
    <name evidence="8" type="ORF">GTZ93_33275</name>
</gene>